<proteinExistence type="predicted"/>
<comment type="caution">
    <text evidence="1">The sequence shown here is derived from an EMBL/GenBank/DDBJ whole genome shotgun (WGS) entry which is preliminary data.</text>
</comment>
<dbReference type="EMBL" id="JACSQY010000005">
    <property type="protein sequence ID" value="MBD7908416.1"/>
    <property type="molecule type" value="Genomic_DNA"/>
</dbReference>
<evidence type="ECO:0000313" key="1">
    <source>
        <dbReference type="EMBL" id="MBD7908416.1"/>
    </source>
</evidence>
<evidence type="ECO:0000313" key="2">
    <source>
        <dbReference type="Proteomes" id="UP000659496"/>
    </source>
</evidence>
<keyword evidence="2" id="KW-1185">Reference proteome</keyword>
<dbReference type="Pfam" id="PF14559">
    <property type="entry name" value="TPR_19"/>
    <property type="match status" value="1"/>
</dbReference>
<dbReference type="Proteomes" id="UP000659496">
    <property type="component" value="Unassembled WGS sequence"/>
</dbReference>
<organism evidence="1 2">
    <name type="scientific">Sporosarcina gallistercoris</name>
    <dbReference type="NCBI Taxonomy" id="2762245"/>
    <lineage>
        <taxon>Bacteria</taxon>
        <taxon>Bacillati</taxon>
        <taxon>Bacillota</taxon>
        <taxon>Bacilli</taxon>
        <taxon>Bacillales</taxon>
        <taxon>Caryophanaceae</taxon>
        <taxon>Sporosarcina</taxon>
    </lineage>
</organism>
<evidence type="ECO:0008006" key="3">
    <source>
        <dbReference type="Google" id="ProtNLM"/>
    </source>
</evidence>
<gene>
    <name evidence="1" type="ORF">H9659_08745</name>
</gene>
<name>A0ABR8PJS9_9BACL</name>
<reference evidence="1 2" key="1">
    <citation type="submission" date="2020-08" db="EMBL/GenBank/DDBJ databases">
        <title>A Genomic Blueprint of the Chicken Gut Microbiome.</title>
        <authorList>
            <person name="Gilroy R."/>
            <person name="Ravi A."/>
            <person name="Getino M."/>
            <person name="Pursley I."/>
            <person name="Horton D.L."/>
            <person name="Alikhan N.-F."/>
            <person name="Baker D."/>
            <person name="Gharbi K."/>
            <person name="Hall N."/>
            <person name="Watson M."/>
            <person name="Adriaenssens E.M."/>
            <person name="Foster-Nyarko E."/>
            <person name="Jarju S."/>
            <person name="Secka A."/>
            <person name="Antonio M."/>
            <person name="Oren A."/>
            <person name="Chaudhuri R."/>
            <person name="La Ragione R.M."/>
            <person name="Hildebrand F."/>
            <person name="Pallen M.J."/>
        </authorList>
    </citation>
    <scope>NUCLEOTIDE SEQUENCE [LARGE SCALE GENOMIC DNA]</scope>
    <source>
        <strain evidence="1 2">Sa3CUA8</strain>
    </source>
</reference>
<accession>A0ABR8PJS9</accession>
<sequence>MTDVKRKRKRLHKKGNMIVFPGTVERLLDQAEDAMQAEEFEEAVRISEQLLEIAPNLSELPGILAVAYYETKAFEQAKTYAAQWLQSDMSEYFEAMELYLAICMQLQDYVEVEDTIGALLDEGVIPSELKQKFIYLRELNGRLLSRFTDDFSMQPKETVSFESFLQMDGFQQQQMLAQLENNGAENSQSLLAEIAVHDELPPVLRTVALVLLRNTGYENPLVIRKFGRGLSVIPSELPLPGEDAVSKEIFALLQDSLDKDPSRLSLIEEAVRKFALVSYPLDWGVPAEAVASAYENYSAFLFEGTPLPQTALHKLIFEVDQDSGEAVE</sequence>
<protein>
    <recommendedName>
        <fullName evidence="3">Tetratricopeptide repeat protein</fullName>
    </recommendedName>
</protein>
<dbReference type="InterPro" id="IPR011990">
    <property type="entry name" value="TPR-like_helical_dom_sf"/>
</dbReference>
<dbReference type="SUPFAM" id="SSF48452">
    <property type="entry name" value="TPR-like"/>
    <property type="match status" value="1"/>
</dbReference>
<dbReference type="Gene3D" id="1.25.40.10">
    <property type="entry name" value="Tetratricopeptide repeat domain"/>
    <property type="match status" value="1"/>
</dbReference>